<dbReference type="EMBL" id="CP022098">
    <property type="protein sequence ID" value="ATB41478.1"/>
    <property type="molecule type" value="Genomic_DNA"/>
</dbReference>
<keyword evidence="1" id="KW-0732">Signal</keyword>
<reference evidence="2 3" key="1">
    <citation type="submission" date="2017-06" db="EMBL/GenBank/DDBJ databases">
        <title>Sequencing and comparative analysis of myxobacterial genomes.</title>
        <authorList>
            <person name="Rupp O."/>
            <person name="Goesmann A."/>
            <person name="Sogaard-Andersen L."/>
        </authorList>
    </citation>
    <scope>NUCLEOTIDE SEQUENCE [LARGE SCALE GENOMIC DNA]</scope>
    <source>
        <strain evidence="2 3">DSM 52655</strain>
    </source>
</reference>
<evidence type="ECO:0000313" key="2">
    <source>
        <dbReference type="EMBL" id="ATB41478.1"/>
    </source>
</evidence>
<dbReference type="KEGG" id="cfus:CYFUS_006944"/>
<proteinExistence type="predicted"/>
<feature type="signal peptide" evidence="1">
    <location>
        <begin position="1"/>
        <end position="15"/>
    </location>
</feature>
<organism evidence="2 3">
    <name type="scientific">Cystobacter fuscus</name>
    <dbReference type="NCBI Taxonomy" id="43"/>
    <lineage>
        <taxon>Bacteria</taxon>
        <taxon>Pseudomonadati</taxon>
        <taxon>Myxococcota</taxon>
        <taxon>Myxococcia</taxon>
        <taxon>Myxococcales</taxon>
        <taxon>Cystobacterineae</taxon>
        <taxon>Archangiaceae</taxon>
        <taxon>Cystobacter</taxon>
    </lineage>
</organism>
<protein>
    <recommendedName>
        <fullName evidence="4">Lipoprotein</fullName>
    </recommendedName>
</protein>
<evidence type="ECO:0000313" key="3">
    <source>
        <dbReference type="Proteomes" id="UP000217257"/>
    </source>
</evidence>
<accession>A0A250JD33</accession>
<dbReference type="AlphaFoldDB" id="A0A250JD33"/>
<dbReference type="Proteomes" id="UP000217257">
    <property type="component" value="Chromosome"/>
</dbReference>
<sequence length="227" mass="24684">MLSGLLAVLAAGWLAASPTPSPPPAPFHWKVPGLVSTLDVPGEMNVGNIPIRLQVYTSREPVERLLQSFATASDAAGLYIPRTTRRVARQPHLTALDTRTLTAYTVILNPSPDGFTTVVLGEARMDQKTAPSTPSLVPTYPGARHVLQGNFEGARTLSFWAPARTEQVETWYRERLLAAGYKEEEPLVFRRGQQELHLSLKVQHMGTNALLFIKTAGAEGASLHAAP</sequence>
<feature type="chain" id="PRO_5013349720" description="Lipoprotein" evidence="1">
    <location>
        <begin position="16"/>
        <end position="227"/>
    </location>
</feature>
<name>A0A250JD33_9BACT</name>
<gene>
    <name evidence="2" type="ORF">CYFUS_006944</name>
</gene>
<evidence type="ECO:0008006" key="4">
    <source>
        <dbReference type="Google" id="ProtNLM"/>
    </source>
</evidence>
<evidence type="ECO:0000256" key="1">
    <source>
        <dbReference type="SAM" id="SignalP"/>
    </source>
</evidence>
<dbReference type="RefSeq" id="WP_095989195.1">
    <property type="nucleotide sequence ID" value="NZ_CP022098.1"/>
</dbReference>